<dbReference type="EMBL" id="JBAMMX010000007">
    <property type="protein sequence ID" value="KAK6936002.1"/>
    <property type="molecule type" value="Genomic_DNA"/>
</dbReference>
<proteinExistence type="predicted"/>
<sequence>RTGGSGGQKWKEKPKPVKISQSTEGVVAAESSRLGGLTIAGKNGGTVLANQAPMVGSKPMWKPKGYGTLSGAAVVATEIRTTAQSEQNGATTIVTGNSTATLSRLFKGFLLSDFTVDNSTYSLAQIRATLHPEFENERFNQEVSLKHSGSLFMYAGNDGGAYAKNCFGNVKDTVRFAWLVVGHYNLYITLGAMFWQLEITYTAVGDFVLGQMFRETWGVEATKKQAAFNDFLQGKEVSYILFAAYDAHCEEGTTTTVCKALDEVAEISVPGSKDHIKVQREILVFDMWLLACLLAFGSKISSAGILTQMKALLQSVGPSFCPTLVDWFGDEANNYHSRNAVDLLLPNFCKHILQILPQPNCRSSSYLCDVIDKPVEMCFGGFEIDQTPYAQSYPFCWLSLVAEVVLPIHNVSFCLSLFYFNHRPGLWPLYRASEIATNTSNLAKTANSSDATSGLDGLADEDANMMIKLKFLTYRLQTLLTRNGLSILFKEGPAAYKSYYLRNTTLCKTALCKEILAARGGLGDDRPINTLMGDLTKGEEFYSISCHINDFKIKPEMYWFSLIRTDSNPFSPVALSVFIFHVLHRVNHPGDFDSASPNAGYVLLMFYYLYEGKSCKDFEAELVERSGSIVKMPLLKTDSVPCHEISCSQYVLNEPVLFFYDGKPLPDSVKSILEEGINLYRLHTSRYGSHLDENENLEICFGLHIVHTDSPTLANPMDGVRGHGGFNL</sequence>
<name>A0AAN8ZFN3_9MAGN</name>
<dbReference type="GO" id="GO:0003972">
    <property type="term" value="F:RNA ligase (ATP) activity"/>
    <property type="evidence" value="ECO:0007669"/>
    <property type="project" value="InterPro"/>
</dbReference>
<dbReference type="PANTHER" id="PTHR35460:SF1">
    <property type="entry name" value="TRNA LIGASE 1"/>
    <property type="match status" value="1"/>
</dbReference>
<feature type="region of interest" description="Disordered" evidence="1">
    <location>
        <begin position="1"/>
        <end position="24"/>
    </location>
</feature>
<reference evidence="2 3" key="1">
    <citation type="submission" date="2023-12" db="EMBL/GenBank/DDBJ databases">
        <title>A high-quality genome assembly for Dillenia turbinata (Dilleniales).</title>
        <authorList>
            <person name="Chanderbali A."/>
        </authorList>
    </citation>
    <scope>NUCLEOTIDE SEQUENCE [LARGE SCALE GENOMIC DNA]</scope>
    <source>
        <strain evidence="2">LSX21</strain>
        <tissue evidence="2">Leaf</tissue>
    </source>
</reference>
<organism evidence="2 3">
    <name type="scientific">Dillenia turbinata</name>
    <dbReference type="NCBI Taxonomy" id="194707"/>
    <lineage>
        <taxon>Eukaryota</taxon>
        <taxon>Viridiplantae</taxon>
        <taxon>Streptophyta</taxon>
        <taxon>Embryophyta</taxon>
        <taxon>Tracheophyta</taxon>
        <taxon>Spermatophyta</taxon>
        <taxon>Magnoliopsida</taxon>
        <taxon>eudicotyledons</taxon>
        <taxon>Gunneridae</taxon>
        <taxon>Pentapetalae</taxon>
        <taxon>Dilleniales</taxon>
        <taxon>Dilleniaceae</taxon>
        <taxon>Dillenia</taxon>
    </lineage>
</organism>
<feature type="non-terminal residue" evidence="2">
    <location>
        <position position="1"/>
    </location>
</feature>
<evidence type="ECO:0000313" key="3">
    <source>
        <dbReference type="Proteomes" id="UP001370490"/>
    </source>
</evidence>
<comment type="caution">
    <text evidence="2">The sequence shown here is derived from an EMBL/GenBank/DDBJ whole genome shotgun (WGS) entry which is preliminary data.</text>
</comment>
<dbReference type="Proteomes" id="UP001370490">
    <property type="component" value="Unassembled WGS sequence"/>
</dbReference>
<gene>
    <name evidence="2" type="ORF">RJ641_033032</name>
</gene>
<dbReference type="InterPro" id="IPR038837">
    <property type="entry name" value="tRNA_ligase_1"/>
</dbReference>
<evidence type="ECO:0000313" key="2">
    <source>
        <dbReference type="EMBL" id="KAK6936002.1"/>
    </source>
</evidence>
<dbReference type="GO" id="GO:0006388">
    <property type="term" value="P:tRNA splicing, via endonucleolytic cleavage and ligation"/>
    <property type="evidence" value="ECO:0007669"/>
    <property type="project" value="InterPro"/>
</dbReference>
<dbReference type="AlphaFoldDB" id="A0AAN8ZFN3"/>
<dbReference type="PANTHER" id="PTHR35460">
    <property type="entry name" value="TRNA LIGASE 1"/>
    <property type="match status" value="1"/>
</dbReference>
<keyword evidence="3" id="KW-1185">Reference proteome</keyword>
<accession>A0AAN8ZFN3</accession>
<protein>
    <submittedName>
        <fullName evidence="2">Uncharacterized protein</fullName>
    </submittedName>
</protein>
<evidence type="ECO:0000256" key="1">
    <source>
        <dbReference type="SAM" id="MobiDB-lite"/>
    </source>
</evidence>